<dbReference type="RefSeq" id="WP_074911033.1">
    <property type="nucleotide sequence ID" value="NZ_FOUM01000038.1"/>
</dbReference>
<dbReference type="AlphaFoldDB" id="A0A1I5A4J6"/>
<sequence length="265" mass="31406">MIAKKNRLKIRKLAEYIALQFDEKITPLEKIVADENLDVFYDNYESNTFDGMTIYDNGKFYIHINTYNGNRADTDRGRFTLAHELGHYFIDTHRIGLKNGLLEPHPSLTNKAQYFSIEREADYFAACLLMPEERFRKDIGNKKFGIEVIDYLRAEYKISRTACALRFADIGNYPLLIVYAENNIIRWSYSSEDFPFKWMINDKIVPRNTVMGDYFNNNHVAEVFRTEQVWAIDCFKYVKDEDLQRKFYEHCITHKNSALSLFWED</sequence>
<feature type="domain" description="IrrE N-terminal-like" evidence="1">
    <location>
        <begin position="71"/>
        <end position="166"/>
    </location>
</feature>
<proteinExistence type="predicted"/>
<evidence type="ECO:0000313" key="3">
    <source>
        <dbReference type="Proteomes" id="UP000183766"/>
    </source>
</evidence>
<protein>
    <recommendedName>
        <fullName evidence="1">IrrE N-terminal-like domain-containing protein</fullName>
    </recommendedName>
</protein>
<dbReference type="InterPro" id="IPR010359">
    <property type="entry name" value="IrrE_HExxH"/>
</dbReference>
<dbReference type="EMBL" id="FOUM01000038">
    <property type="protein sequence ID" value="SFN57425.1"/>
    <property type="molecule type" value="Genomic_DNA"/>
</dbReference>
<organism evidence="2 3">
    <name type="scientific">Bacteroides xylanisolvens</name>
    <dbReference type="NCBI Taxonomy" id="371601"/>
    <lineage>
        <taxon>Bacteria</taxon>
        <taxon>Pseudomonadati</taxon>
        <taxon>Bacteroidota</taxon>
        <taxon>Bacteroidia</taxon>
        <taxon>Bacteroidales</taxon>
        <taxon>Bacteroidaceae</taxon>
        <taxon>Bacteroides</taxon>
    </lineage>
</organism>
<dbReference type="Pfam" id="PF06114">
    <property type="entry name" value="Peptidase_M78"/>
    <property type="match status" value="1"/>
</dbReference>
<evidence type="ECO:0000313" key="2">
    <source>
        <dbReference type="EMBL" id="SFN57425.1"/>
    </source>
</evidence>
<accession>A0A1I5A4J6</accession>
<dbReference type="PANTHER" id="PTHR43236">
    <property type="entry name" value="ANTITOXIN HIGA1"/>
    <property type="match status" value="1"/>
</dbReference>
<dbReference type="PANTHER" id="PTHR43236:SF1">
    <property type="entry name" value="BLL7220 PROTEIN"/>
    <property type="match status" value="1"/>
</dbReference>
<reference evidence="2 3" key="1">
    <citation type="submission" date="2016-10" db="EMBL/GenBank/DDBJ databases">
        <authorList>
            <person name="de Groot N.N."/>
        </authorList>
    </citation>
    <scope>NUCLEOTIDE SEQUENCE [LARGE SCALE GENOMIC DNA]</scope>
    <source>
        <strain evidence="2 3">NLAE-zl-C202</strain>
    </source>
</reference>
<evidence type="ECO:0000259" key="1">
    <source>
        <dbReference type="Pfam" id="PF06114"/>
    </source>
</evidence>
<dbReference type="Gene3D" id="1.10.10.2910">
    <property type="match status" value="1"/>
</dbReference>
<dbReference type="InterPro" id="IPR052345">
    <property type="entry name" value="Rad_response_metalloprotease"/>
</dbReference>
<dbReference type="Proteomes" id="UP000183766">
    <property type="component" value="Unassembled WGS sequence"/>
</dbReference>
<gene>
    <name evidence="2" type="ORF">SAMN05216250_13851</name>
</gene>
<name>A0A1I5A4J6_9BACE</name>